<dbReference type="InterPro" id="IPR029787">
    <property type="entry name" value="Nucleotide_cyclase"/>
</dbReference>
<comment type="caution">
    <text evidence="3">The sequence shown here is derived from an EMBL/GenBank/DDBJ whole genome shotgun (WGS) entry which is preliminary data.</text>
</comment>
<keyword evidence="4" id="KW-1185">Reference proteome</keyword>
<feature type="domain" description="EAL" evidence="1">
    <location>
        <begin position="3"/>
        <end position="253"/>
    </location>
</feature>
<dbReference type="Pfam" id="PF00563">
    <property type="entry name" value="EAL"/>
    <property type="match status" value="1"/>
</dbReference>
<dbReference type="PROSITE" id="PS50883">
    <property type="entry name" value="EAL"/>
    <property type="match status" value="1"/>
</dbReference>
<accession>A0ABV6SRH1</accession>
<dbReference type="Pfam" id="PF00990">
    <property type="entry name" value="GGDEF"/>
    <property type="match status" value="1"/>
</dbReference>
<dbReference type="InterPro" id="IPR043128">
    <property type="entry name" value="Rev_trsase/Diguanyl_cyclase"/>
</dbReference>
<organism evidence="3 4">
    <name type="scientific">Azorhizophilus paspali</name>
    <name type="common">Azotobacter paspali</name>
    <dbReference type="NCBI Taxonomy" id="69963"/>
    <lineage>
        <taxon>Bacteria</taxon>
        <taxon>Pseudomonadati</taxon>
        <taxon>Pseudomonadota</taxon>
        <taxon>Gammaproteobacteria</taxon>
        <taxon>Pseudomonadales</taxon>
        <taxon>Pseudomonadaceae</taxon>
        <taxon>Azorhizophilus</taxon>
    </lineage>
</organism>
<dbReference type="PANTHER" id="PTHR33121">
    <property type="entry name" value="CYCLIC DI-GMP PHOSPHODIESTERASE PDEF"/>
    <property type="match status" value="1"/>
</dbReference>
<evidence type="ECO:0000313" key="3">
    <source>
        <dbReference type="EMBL" id="MFC0710920.1"/>
    </source>
</evidence>
<dbReference type="Gene3D" id="3.20.20.450">
    <property type="entry name" value="EAL domain"/>
    <property type="match status" value="1"/>
</dbReference>
<dbReference type="InterPro" id="IPR001633">
    <property type="entry name" value="EAL_dom"/>
</dbReference>
<dbReference type="SMART" id="SM00267">
    <property type="entry name" value="GGDEF"/>
    <property type="match status" value="1"/>
</dbReference>
<dbReference type="EMBL" id="JBHLSS010000098">
    <property type="protein sequence ID" value="MFC0710920.1"/>
    <property type="molecule type" value="Genomic_DNA"/>
</dbReference>
<dbReference type="CDD" id="cd01948">
    <property type="entry name" value="EAL"/>
    <property type="match status" value="1"/>
</dbReference>
<dbReference type="Proteomes" id="UP001589891">
    <property type="component" value="Unassembled WGS sequence"/>
</dbReference>
<dbReference type="InterPro" id="IPR000160">
    <property type="entry name" value="GGDEF_dom"/>
</dbReference>
<keyword evidence="3" id="KW-0378">Hydrolase</keyword>
<proteinExistence type="predicted"/>
<dbReference type="SUPFAM" id="SSF54631">
    <property type="entry name" value="CBS-domain pair"/>
    <property type="match status" value="1"/>
</dbReference>
<dbReference type="InterPro" id="IPR050706">
    <property type="entry name" value="Cyclic-di-GMP_PDE-like"/>
</dbReference>
<keyword evidence="3" id="KW-0548">Nucleotidyltransferase</keyword>
<evidence type="ECO:0000259" key="1">
    <source>
        <dbReference type="PROSITE" id="PS50883"/>
    </source>
</evidence>
<keyword evidence="3" id="KW-0808">Transferase</keyword>
<dbReference type="PANTHER" id="PTHR33121:SF76">
    <property type="entry name" value="SIGNALING PROTEIN"/>
    <property type="match status" value="1"/>
</dbReference>
<dbReference type="Gene3D" id="3.30.70.270">
    <property type="match status" value="1"/>
</dbReference>
<dbReference type="PROSITE" id="PS50887">
    <property type="entry name" value="GGDEF"/>
    <property type="match status" value="1"/>
</dbReference>
<evidence type="ECO:0000259" key="2">
    <source>
        <dbReference type="PROSITE" id="PS50887"/>
    </source>
</evidence>
<protein>
    <submittedName>
        <fullName evidence="3">Bifunctional diguanylate cyclase/phosphodiesterase</fullName>
        <ecNumber evidence="3">2.7.7.65</ecNumber>
        <ecNumber evidence="3">3.1.4.52</ecNumber>
    </submittedName>
</protein>
<dbReference type="NCBIfam" id="TIGR00254">
    <property type="entry name" value="GGDEF"/>
    <property type="match status" value="1"/>
</dbReference>
<evidence type="ECO:0000313" key="4">
    <source>
        <dbReference type="Proteomes" id="UP001589891"/>
    </source>
</evidence>
<dbReference type="SUPFAM" id="SSF55073">
    <property type="entry name" value="Nucleotide cyclase"/>
    <property type="match status" value="1"/>
</dbReference>
<reference evidence="3 4" key="1">
    <citation type="submission" date="2024-09" db="EMBL/GenBank/DDBJ databases">
        <authorList>
            <person name="Sun Q."/>
            <person name="Mori K."/>
        </authorList>
    </citation>
    <scope>NUCLEOTIDE SEQUENCE [LARGE SCALE GENOMIC DNA]</scope>
    <source>
        <strain evidence="3 4">NCAIM B.01794</strain>
    </source>
</reference>
<dbReference type="InterPro" id="IPR046342">
    <property type="entry name" value="CBS_dom_sf"/>
</dbReference>
<dbReference type="SMART" id="SM00052">
    <property type="entry name" value="EAL"/>
    <property type="match status" value="1"/>
</dbReference>
<sequence>MTVTEQLSALDLILAQGTLNTLFQPILSLSEQRIHGYEALSRGPSNSPLHTPMPLFGAARHAGRLGELEALCRKNAYRRFQELNLDGRLFLNVSPEVLLEPERRTGHTLELLNELGIPPHKVVIELTEQTPIKDFALLDAALYYYRAMGFSIALDDLGAGYAGLRLWSELRPDYVKIDRHFIDGIDRAPLKREFVDSILRMARASRARIIAEGIERPEELATLVEMGVDLLQGDLFARPTERPDSEPCQCLPHPRPAGALPIEDDASLAALLIEQPGVADVTPVAEVLELFRRQASLNTLAVLDAERRPIGVVQRQALSNIMLKPFGPELFARKPIRRLMDEDFLAVEQTHSLQQISRLLTGHARQSIEEDFVITKDGRYLGIGRAIDVLRLITEQRLQQARHANPLTLLPGNVPIQQCLTRLLQNPREALVCYVDIDHFKPFNDCYGYAKGDEVLLDLARCLAEQIDPQCDFLGHIGGDDFLLVLTSPDWRRRLARLQEEFPMRCRRLYRSEHLEAGCFGSHDRQGHRHEFPLLSLSLGAVHLFPEACTQLDTAQLAELASSAKRRAKALPGNSLTVIDTRRLAREPKGFT</sequence>
<dbReference type="GO" id="GO:0071111">
    <property type="term" value="F:cyclic-guanylate-specific phosphodiesterase activity"/>
    <property type="evidence" value="ECO:0007669"/>
    <property type="project" value="UniProtKB-EC"/>
</dbReference>
<name>A0ABV6SRH1_AZOPA</name>
<dbReference type="SUPFAM" id="SSF141868">
    <property type="entry name" value="EAL domain-like"/>
    <property type="match status" value="1"/>
</dbReference>
<dbReference type="EC" id="2.7.7.65" evidence="3"/>
<dbReference type="InterPro" id="IPR035919">
    <property type="entry name" value="EAL_sf"/>
</dbReference>
<dbReference type="Gene3D" id="3.10.580.10">
    <property type="entry name" value="CBS-domain"/>
    <property type="match status" value="1"/>
</dbReference>
<dbReference type="GO" id="GO:0052621">
    <property type="term" value="F:diguanylate cyclase activity"/>
    <property type="evidence" value="ECO:0007669"/>
    <property type="project" value="UniProtKB-EC"/>
</dbReference>
<feature type="domain" description="GGDEF" evidence="2">
    <location>
        <begin position="428"/>
        <end position="581"/>
    </location>
</feature>
<dbReference type="EC" id="3.1.4.52" evidence="3"/>
<gene>
    <name evidence="3" type="ORF">ACFFGX_15635</name>
</gene>
<dbReference type="RefSeq" id="WP_376947463.1">
    <property type="nucleotide sequence ID" value="NZ_CP171449.1"/>
</dbReference>
<dbReference type="CDD" id="cd01949">
    <property type="entry name" value="GGDEF"/>
    <property type="match status" value="1"/>
</dbReference>